<gene>
    <name evidence="2" type="ORF">Q4Q40_01240</name>
</gene>
<evidence type="ECO:0000313" key="3">
    <source>
        <dbReference type="Proteomes" id="UP001176806"/>
    </source>
</evidence>
<proteinExistence type="predicted"/>
<feature type="signal peptide" evidence="1">
    <location>
        <begin position="1"/>
        <end position="20"/>
    </location>
</feature>
<protein>
    <submittedName>
        <fullName evidence="2">Uncharacterized protein</fullName>
    </submittedName>
</protein>
<reference evidence="2" key="1">
    <citation type="submission" date="2023-07" db="EMBL/GenBank/DDBJ databases">
        <title>Two novel species in the genus Flavivirga.</title>
        <authorList>
            <person name="Kwon K."/>
        </authorList>
    </citation>
    <scope>NUCLEOTIDE SEQUENCE</scope>
    <source>
        <strain evidence="2">KACC 14158</strain>
    </source>
</reference>
<dbReference type="RefSeq" id="WP_303299853.1">
    <property type="nucleotide sequence ID" value="NZ_BAABDA010000042.1"/>
</dbReference>
<accession>A0ABT8WI18</accession>
<keyword evidence="3" id="KW-1185">Reference proteome</keyword>
<organism evidence="2 3">
    <name type="scientific">Flavivirga jejuensis</name>
    <dbReference type="NCBI Taxonomy" id="870487"/>
    <lineage>
        <taxon>Bacteria</taxon>
        <taxon>Pseudomonadati</taxon>
        <taxon>Bacteroidota</taxon>
        <taxon>Flavobacteriia</taxon>
        <taxon>Flavobacteriales</taxon>
        <taxon>Flavobacteriaceae</taxon>
        <taxon>Flavivirga</taxon>
    </lineage>
</organism>
<evidence type="ECO:0000313" key="2">
    <source>
        <dbReference type="EMBL" id="MDO5972793.1"/>
    </source>
</evidence>
<dbReference type="Proteomes" id="UP001176806">
    <property type="component" value="Unassembled WGS sequence"/>
</dbReference>
<comment type="caution">
    <text evidence="2">The sequence shown here is derived from an EMBL/GenBank/DDBJ whole genome shotgun (WGS) entry which is preliminary data.</text>
</comment>
<name>A0ABT8WI18_9FLAO</name>
<feature type="chain" id="PRO_5047453432" evidence="1">
    <location>
        <begin position="21"/>
        <end position="217"/>
    </location>
</feature>
<dbReference type="EMBL" id="JAUOEL010000001">
    <property type="protein sequence ID" value="MDO5972793.1"/>
    <property type="molecule type" value="Genomic_DNA"/>
</dbReference>
<evidence type="ECO:0000256" key="1">
    <source>
        <dbReference type="SAM" id="SignalP"/>
    </source>
</evidence>
<sequence>MNYIQKTLVLLLLLFGKASSGQIITEIEGIDINKSKDEISNIYKTMNRYTYSFCTIGKYVKENDNGGYEKISDLYNIIGVYDNIDTTYAHKITLERVLIKDGFNYYDSTFTTSTVSSENFNVDKAWGFFTSLDSYQFHKLDNECLTNKTFPIPNSKWSDCVSLTHVSDERILLLAHHKLREIRSYAPEYVFNKYPDQNLCRAVFIICRNIFYDRIWN</sequence>
<keyword evidence="1" id="KW-0732">Signal</keyword>